<dbReference type="RefSeq" id="WP_047261443.1">
    <property type="nucleotide sequence ID" value="NZ_CP011542.1"/>
</dbReference>
<reference evidence="4" key="2">
    <citation type="submission" date="2015-05" db="EMBL/GenBank/DDBJ databases">
        <title>Complete genome sequence of Corynebacterium mustelae DSM 45274, isolated from various tissues of a male ferret with lethal sepsis.</title>
        <authorList>
            <person name="Ruckert C."/>
            <person name="Albersmeier A."/>
            <person name="Winkler A."/>
            <person name="Tauch A."/>
        </authorList>
    </citation>
    <scope>NUCLEOTIDE SEQUENCE [LARGE SCALE GENOMIC DNA]</scope>
    <source>
        <strain evidence="4">DSM 45274</strain>
    </source>
</reference>
<accession>A0A0G3H048</accession>
<evidence type="ECO:0000256" key="1">
    <source>
        <dbReference type="SAM" id="MobiDB-lite"/>
    </source>
</evidence>
<reference evidence="3 4" key="1">
    <citation type="journal article" date="2015" name="Genome Announc.">
        <title>Complete Genome Sequence of the Type Strain Corynebacterium mustelae DSM 45274, Isolated from Various Tissues of a Male Ferret with Lethal Sepsis.</title>
        <authorList>
            <person name="Ruckert C."/>
            <person name="Eimer J."/>
            <person name="Winkler A."/>
            <person name="Tauch A."/>
        </authorList>
    </citation>
    <scope>NUCLEOTIDE SEQUENCE [LARGE SCALE GENOMIC DNA]</scope>
    <source>
        <strain evidence="3 4">DSM 45274</strain>
    </source>
</reference>
<dbReference type="KEGG" id="cmv:CMUST_04200"/>
<dbReference type="PATRIC" id="fig|571915.4.peg.896"/>
<evidence type="ECO:0000259" key="2">
    <source>
        <dbReference type="Pfam" id="PF14024"/>
    </source>
</evidence>
<name>A0A0G3H048_9CORY</name>
<evidence type="ECO:0000313" key="4">
    <source>
        <dbReference type="Proteomes" id="UP000035199"/>
    </source>
</evidence>
<organism evidence="3 4">
    <name type="scientific">Corynebacterium mustelae</name>
    <dbReference type="NCBI Taxonomy" id="571915"/>
    <lineage>
        <taxon>Bacteria</taxon>
        <taxon>Bacillati</taxon>
        <taxon>Actinomycetota</taxon>
        <taxon>Actinomycetes</taxon>
        <taxon>Mycobacteriales</taxon>
        <taxon>Corynebacteriaceae</taxon>
        <taxon>Corynebacterium</taxon>
    </lineage>
</organism>
<dbReference type="Pfam" id="PF14024">
    <property type="entry name" value="DUF4240"/>
    <property type="match status" value="1"/>
</dbReference>
<dbReference type="AlphaFoldDB" id="A0A0G3H048"/>
<dbReference type="Proteomes" id="UP000035199">
    <property type="component" value="Chromosome"/>
</dbReference>
<dbReference type="EMBL" id="CP011542">
    <property type="protein sequence ID" value="AKK05183.1"/>
    <property type="molecule type" value="Genomic_DNA"/>
</dbReference>
<keyword evidence="4" id="KW-1185">Reference proteome</keyword>
<feature type="region of interest" description="Disordered" evidence="1">
    <location>
        <begin position="148"/>
        <end position="173"/>
    </location>
</feature>
<evidence type="ECO:0000313" key="3">
    <source>
        <dbReference type="EMBL" id="AKK05183.1"/>
    </source>
</evidence>
<gene>
    <name evidence="3" type="ORF">CMUST_04200</name>
</gene>
<protein>
    <submittedName>
        <fullName evidence="3">Putative DUF4240 family protein</fullName>
    </submittedName>
</protein>
<dbReference type="STRING" id="571915.CMUST_04200"/>
<feature type="domain" description="DUF4240" evidence="2">
    <location>
        <begin position="1"/>
        <end position="126"/>
    </location>
</feature>
<dbReference type="InterPro" id="IPR025334">
    <property type="entry name" value="DUF4240"/>
</dbReference>
<sequence>MTESEFWDLIESFDWDELGDDEAVVEPAVEKLAAGTVDNINAFTEHLHRFLYTLDTREHARYAYLGEADPDNGDDYISADDFLYTRCVVVANGREYYAGVFNDPSQMPREMEFEHLLYVAPDAYERKTGDDYDYASGWDFESFSNKEGWAPNENTRPGIMTGEKVPPGNRRPV</sequence>
<dbReference type="OrthoDB" id="6200718at2"/>
<proteinExistence type="predicted"/>